<dbReference type="InterPro" id="IPR009075">
    <property type="entry name" value="AcylCo_DH/oxidase_C"/>
</dbReference>
<reference evidence="11" key="1">
    <citation type="journal article" date="2019" name="Int. J. Syst. Evol. Microbiol.">
        <title>The Global Catalogue of Microorganisms (GCM) 10K type strain sequencing project: providing services to taxonomists for standard genome sequencing and annotation.</title>
        <authorList>
            <consortium name="The Broad Institute Genomics Platform"/>
            <consortium name="The Broad Institute Genome Sequencing Center for Infectious Disease"/>
            <person name="Wu L."/>
            <person name="Ma J."/>
        </authorList>
    </citation>
    <scope>NUCLEOTIDE SEQUENCE [LARGE SCALE GENOMIC DNA]</scope>
    <source>
        <strain evidence="11">CGMCC 1.10106</strain>
    </source>
</reference>
<proteinExistence type="inferred from homology"/>
<protein>
    <submittedName>
        <fullName evidence="10">Acyl-CoA dehydrogenase</fullName>
    </submittedName>
</protein>
<comment type="caution">
    <text evidence="10">The sequence shown here is derived from an EMBL/GenBank/DDBJ whole genome shotgun (WGS) entry which is preliminary data.</text>
</comment>
<evidence type="ECO:0000256" key="1">
    <source>
        <dbReference type="ARBA" id="ARBA00001974"/>
    </source>
</evidence>
<evidence type="ECO:0000259" key="9">
    <source>
        <dbReference type="Pfam" id="PF02771"/>
    </source>
</evidence>
<dbReference type="PANTHER" id="PTHR43292">
    <property type="entry name" value="ACYL-COA DEHYDROGENASE"/>
    <property type="match status" value="1"/>
</dbReference>
<dbReference type="InterPro" id="IPR052161">
    <property type="entry name" value="Mycobact_Acyl-CoA_DH"/>
</dbReference>
<evidence type="ECO:0000256" key="6">
    <source>
        <dbReference type="RuleBase" id="RU362125"/>
    </source>
</evidence>
<dbReference type="InterPro" id="IPR013786">
    <property type="entry name" value="AcylCoA_DH/ox_N"/>
</dbReference>
<dbReference type="EMBL" id="BMDW01000002">
    <property type="protein sequence ID" value="GGA36670.1"/>
    <property type="molecule type" value="Genomic_DNA"/>
</dbReference>
<keyword evidence="5 6" id="KW-0560">Oxidoreductase</keyword>
<feature type="domain" description="Acyl-CoA dehydrogenase/oxidase N-terminal" evidence="9">
    <location>
        <begin position="30"/>
        <end position="113"/>
    </location>
</feature>
<dbReference type="Gene3D" id="1.10.540.10">
    <property type="entry name" value="Acyl-CoA dehydrogenase/oxidase, N-terminal domain"/>
    <property type="match status" value="1"/>
</dbReference>
<name>A0ABQ1G4R3_9SPHN</name>
<keyword evidence="4 6" id="KW-0274">FAD</keyword>
<dbReference type="InterPro" id="IPR037069">
    <property type="entry name" value="AcylCoA_DH/ox_N_sf"/>
</dbReference>
<dbReference type="Pfam" id="PF02771">
    <property type="entry name" value="Acyl-CoA_dh_N"/>
    <property type="match status" value="1"/>
</dbReference>
<evidence type="ECO:0000259" key="7">
    <source>
        <dbReference type="Pfam" id="PF00441"/>
    </source>
</evidence>
<feature type="domain" description="Acyl-CoA oxidase/dehydrogenase middle" evidence="8">
    <location>
        <begin position="129"/>
        <end position="223"/>
    </location>
</feature>
<comment type="similarity">
    <text evidence="2 6">Belongs to the acyl-CoA dehydrogenase family.</text>
</comment>
<dbReference type="Gene3D" id="2.40.110.10">
    <property type="entry name" value="Butyryl-CoA Dehydrogenase, subunit A, domain 2"/>
    <property type="match status" value="1"/>
</dbReference>
<evidence type="ECO:0000313" key="11">
    <source>
        <dbReference type="Proteomes" id="UP000618591"/>
    </source>
</evidence>
<evidence type="ECO:0000259" key="8">
    <source>
        <dbReference type="Pfam" id="PF02770"/>
    </source>
</evidence>
<dbReference type="InterPro" id="IPR036250">
    <property type="entry name" value="AcylCo_DH-like_C"/>
</dbReference>
<dbReference type="PANTHER" id="PTHR43292:SF4">
    <property type="entry name" value="ACYL-COA DEHYDROGENASE FADE34"/>
    <property type="match status" value="1"/>
</dbReference>
<evidence type="ECO:0000313" key="10">
    <source>
        <dbReference type="EMBL" id="GGA36670.1"/>
    </source>
</evidence>
<sequence length="408" mass="44626">MNFDDSPTEAEYRVTVRAWIEANGPDLSVLAPEERRAWHAKHKEIARVWQATKADAGYACISWPKERGGAGGTAIDEAIFNQEEARAGVQFTYFMTGLHMLLPPLMEFSSDEASLARVAPAVRGDEIWCQLFSEPSSGSDSAATRTMAVRDGDHWVLNGQKVWNSGAHAADYGMVIARTDPDVPKHKGLSAFWLDMKTPGLEVRPIKMMSGDSELNEVFLENVRVPANQMVGATGDGWKVVISTLMNERAALGSGTGLGWRDVMDIARNSPAFDGSTLDDPAFREWLADYYVNAEAIRLLSFRTLTALSHGKAPGPEGSAGKLLWATQTQELTNQALDIQDAFGLIDDPDIALLNGGFQHRFMWAPALRLGGGTDEIMKNIIAERVLGLPGDVRVDKAVPFREIPTGR</sequence>
<dbReference type="InterPro" id="IPR006091">
    <property type="entry name" value="Acyl-CoA_Oxase/DH_mid-dom"/>
</dbReference>
<dbReference type="SUPFAM" id="SSF47203">
    <property type="entry name" value="Acyl-CoA dehydrogenase C-terminal domain-like"/>
    <property type="match status" value="1"/>
</dbReference>
<keyword evidence="3 6" id="KW-0285">Flavoprotein</keyword>
<evidence type="ECO:0000256" key="4">
    <source>
        <dbReference type="ARBA" id="ARBA00022827"/>
    </source>
</evidence>
<dbReference type="InterPro" id="IPR046373">
    <property type="entry name" value="Acyl-CoA_Oxase/DH_mid-dom_sf"/>
</dbReference>
<keyword evidence="11" id="KW-1185">Reference proteome</keyword>
<evidence type="ECO:0000256" key="2">
    <source>
        <dbReference type="ARBA" id="ARBA00009347"/>
    </source>
</evidence>
<gene>
    <name evidence="10" type="ORF">GCM10011395_03730</name>
</gene>
<accession>A0ABQ1G4R3</accession>
<dbReference type="InterPro" id="IPR009100">
    <property type="entry name" value="AcylCoA_DH/oxidase_NM_dom_sf"/>
</dbReference>
<dbReference type="Gene3D" id="1.20.140.10">
    <property type="entry name" value="Butyryl-CoA Dehydrogenase, subunit A, domain 3"/>
    <property type="match status" value="1"/>
</dbReference>
<evidence type="ECO:0000256" key="5">
    <source>
        <dbReference type="ARBA" id="ARBA00023002"/>
    </source>
</evidence>
<dbReference type="Proteomes" id="UP000618591">
    <property type="component" value="Unassembled WGS sequence"/>
</dbReference>
<dbReference type="Pfam" id="PF00441">
    <property type="entry name" value="Acyl-CoA_dh_1"/>
    <property type="match status" value="1"/>
</dbReference>
<comment type="cofactor">
    <cofactor evidence="1 6">
        <name>FAD</name>
        <dbReference type="ChEBI" id="CHEBI:57692"/>
    </cofactor>
</comment>
<dbReference type="RefSeq" id="WP_188445085.1">
    <property type="nucleotide sequence ID" value="NZ_BMDW01000002.1"/>
</dbReference>
<dbReference type="Pfam" id="PF02770">
    <property type="entry name" value="Acyl-CoA_dh_M"/>
    <property type="match status" value="1"/>
</dbReference>
<feature type="domain" description="Acyl-CoA dehydrogenase/oxidase C-terminal" evidence="7">
    <location>
        <begin position="235"/>
        <end position="387"/>
    </location>
</feature>
<dbReference type="SUPFAM" id="SSF56645">
    <property type="entry name" value="Acyl-CoA dehydrogenase NM domain-like"/>
    <property type="match status" value="1"/>
</dbReference>
<organism evidence="10 11">
    <name type="scientific">Sphingomonas psychrolutea</name>
    <dbReference type="NCBI Taxonomy" id="1259676"/>
    <lineage>
        <taxon>Bacteria</taxon>
        <taxon>Pseudomonadati</taxon>
        <taxon>Pseudomonadota</taxon>
        <taxon>Alphaproteobacteria</taxon>
        <taxon>Sphingomonadales</taxon>
        <taxon>Sphingomonadaceae</taxon>
        <taxon>Sphingomonas</taxon>
    </lineage>
</organism>
<evidence type="ECO:0000256" key="3">
    <source>
        <dbReference type="ARBA" id="ARBA00022630"/>
    </source>
</evidence>